<keyword evidence="10" id="KW-1185">Reference proteome</keyword>
<dbReference type="EC" id="3.1.1.31" evidence="5 7"/>
<dbReference type="AlphaFoldDB" id="A0A291M0S9"/>
<comment type="pathway">
    <text evidence="3 7">Carbohydrate degradation; pentose phosphate pathway; D-ribulose 5-phosphate from D-glucose 6-phosphate (oxidative stage): step 2/3.</text>
</comment>
<gene>
    <name evidence="7" type="primary">pgl</name>
    <name evidence="9" type="ORF">CBW24_11285</name>
</gene>
<dbReference type="GO" id="GO:0017057">
    <property type="term" value="F:6-phosphogluconolactonase activity"/>
    <property type="evidence" value="ECO:0007669"/>
    <property type="project" value="UniProtKB-UniRule"/>
</dbReference>
<evidence type="ECO:0000259" key="8">
    <source>
        <dbReference type="Pfam" id="PF01182"/>
    </source>
</evidence>
<comment type="similarity">
    <text evidence="4 7">Belongs to the glucosamine/galactosamine-6-phosphate isomerase family. 6-phosphogluconolactonase subfamily.</text>
</comment>
<protein>
    <recommendedName>
        <fullName evidence="6 7">6-phosphogluconolactonase</fullName>
        <shortName evidence="7">6PGL</shortName>
        <ecNumber evidence="5 7">3.1.1.31</ecNumber>
    </recommendedName>
</protein>
<dbReference type="GO" id="GO:0006098">
    <property type="term" value="P:pentose-phosphate shunt"/>
    <property type="evidence" value="ECO:0007669"/>
    <property type="project" value="UniProtKB-UniPathway"/>
</dbReference>
<comment type="function">
    <text evidence="2 7">Hydrolysis of 6-phosphogluconolactone to 6-phosphogluconate.</text>
</comment>
<sequence length="224" mass="24149">MNIVEYSDREALMMGLSDSVASELRAALAANDTATLCVPGGSSPGPVFDTLSGVSLDWARVGVVLNDERLVPETSSRSNTRLIRERLLVEKAAVARFVSFIPVTGDPSDVDAEAQSEAVRPWLPITTLILGMGDDMHTASLFPGGDNLERALEQRDPPLITMRAEGAGETRITLTAPVLREAMHTHLLIMGEGKRDAFERARSLPPEQAPIRALLAEATVHWAA</sequence>
<evidence type="ECO:0000256" key="4">
    <source>
        <dbReference type="ARBA" id="ARBA00010662"/>
    </source>
</evidence>
<dbReference type="GO" id="GO:0005975">
    <property type="term" value="P:carbohydrate metabolic process"/>
    <property type="evidence" value="ECO:0007669"/>
    <property type="project" value="UniProtKB-UniRule"/>
</dbReference>
<evidence type="ECO:0000256" key="1">
    <source>
        <dbReference type="ARBA" id="ARBA00000832"/>
    </source>
</evidence>
<evidence type="ECO:0000313" key="9">
    <source>
        <dbReference type="EMBL" id="ATI42532.1"/>
    </source>
</evidence>
<proteinExistence type="inferred from homology"/>
<dbReference type="InterPro" id="IPR006148">
    <property type="entry name" value="Glc/Gal-6P_isomerase"/>
</dbReference>
<evidence type="ECO:0000256" key="3">
    <source>
        <dbReference type="ARBA" id="ARBA00004961"/>
    </source>
</evidence>
<dbReference type="Proteomes" id="UP000219050">
    <property type="component" value="Chromosome"/>
</dbReference>
<feature type="domain" description="Glucosamine/galactosamine-6-phosphate isomerase" evidence="8">
    <location>
        <begin position="8"/>
        <end position="222"/>
    </location>
</feature>
<dbReference type="RefSeq" id="WP_088661540.1">
    <property type="nucleotide sequence ID" value="NZ_CP021404.1"/>
</dbReference>
<organism evidence="9 10">
    <name type="scientific">Pacificitalea manganoxidans</name>
    <dbReference type="NCBI Taxonomy" id="1411902"/>
    <lineage>
        <taxon>Bacteria</taxon>
        <taxon>Pseudomonadati</taxon>
        <taxon>Pseudomonadota</taxon>
        <taxon>Alphaproteobacteria</taxon>
        <taxon>Rhodobacterales</taxon>
        <taxon>Paracoccaceae</taxon>
        <taxon>Pacificitalea</taxon>
    </lineage>
</organism>
<evidence type="ECO:0000313" key="10">
    <source>
        <dbReference type="Proteomes" id="UP000219050"/>
    </source>
</evidence>
<reference evidence="9 10" key="1">
    <citation type="submission" date="2017-05" db="EMBL/GenBank/DDBJ databases">
        <title>Comparative genomic and metabolic analysis of manganese-oxidizing mechanisms in Celeribater manganoxidans DY25T: its adaption to the environment of polymetallic nodule.</title>
        <authorList>
            <person name="Wang X."/>
        </authorList>
    </citation>
    <scope>NUCLEOTIDE SEQUENCE [LARGE SCALE GENOMIC DNA]</scope>
    <source>
        <strain evidence="9 10">DY25</strain>
    </source>
</reference>
<dbReference type="EMBL" id="CP021404">
    <property type="protein sequence ID" value="ATI42532.1"/>
    <property type="molecule type" value="Genomic_DNA"/>
</dbReference>
<dbReference type="Pfam" id="PF01182">
    <property type="entry name" value="Glucosamine_iso"/>
    <property type="match status" value="1"/>
</dbReference>
<dbReference type="OrthoDB" id="9810967at2"/>
<accession>A0A291M0S9</accession>
<comment type="catalytic activity">
    <reaction evidence="1 7">
        <text>6-phospho-D-glucono-1,5-lactone + H2O = 6-phospho-D-gluconate + H(+)</text>
        <dbReference type="Rhea" id="RHEA:12556"/>
        <dbReference type="ChEBI" id="CHEBI:15377"/>
        <dbReference type="ChEBI" id="CHEBI:15378"/>
        <dbReference type="ChEBI" id="CHEBI:57955"/>
        <dbReference type="ChEBI" id="CHEBI:58759"/>
        <dbReference type="EC" id="3.1.1.31"/>
    </reaction>
</comment>
<keyword evidence="7" id="KW-0378">Hydrolase</keyword>
<dbReference type="CDD" id="cd01400">
    <property type="entry name" value="6PGL"/>
    <property type="match status" value="1"/>
</dbReference>
<dbReference type="Gene3D" id="3.40.50.1360">
    <property type="match status" value="1"/>
</dbReference>
<dbReference type="SUPFAM" id="SSF100950">
    <property type="entry name" value="NagB/RpiA/CoA transferase-like"/>
    <property type="match status" value="1"/>
</dbReference>
<dbReference type="PANTHER" id="PTHR11054:SF0">
    <property type="entry name" value="6-PHOSPHOGLUCONOLACTONASE"/>
    <property type="match status" value="1"/>
</dbReference>
<evidence type="ECO:0000256" key="5">
    <source>
        <dbReference type="ARBA" id="ARBA00013198"/>
    </source>
</evidence>
<dbReference type="PANTHER" id="PTHR11054">
    <property type="entry name" value="6-PHOSPHOGLUCONOLACTONASE"/>
    <property type="match status" value="1"/>
</dbReference>
<evidence type="ECO:0000256" key="2">
    <source>
        <dbReference type="ARBA" id="ARBA00002681"/>
    </source>
</evidence>
<dbReference type="InterPro" id="IPR005900">
    <property type="entry name" value="6-phosphogluconolactonase_DevB"/>
</dbReference>
<dbReference type="InterPro" id="IPR037171">
    <property type="entry name" value="NagB/RpiA_transferase-like"/>
</dbReference>
<dbReference type="InterPro" id="IPR039104">
    <property type="entry name" value="6PGL"/>
</dbReference>
<dbReference type="KEGG" id="cmag:CBW24_11285"/>
<evidence type="ECO:0000256" key="6">
    <source>
        <dbReference type="ARBA" id="ARBA00020337"/>
    </source>
</evidence>
<evidence type="ECO:0000256" key="7">
    <source>
        <dbReference type="RuleBase" id="RU365095"/>
    </source>
</evidence>
<name>A0A291M0S9_9RHOB</name>
<dbReference type="UniPathway" id="UPA00115">
    <property type="reaction ID" value="UER00409"/>
</dbReference>
<dbReference type="NCBIfam" id="TIGR01198">
    <property type="entry name" value="pgl"/>
    <property type="match status" value="1"/>
</dbReference>